<comment type="caution">
    <text evidence="2">The sequence shown here is derived from an EMBL/GenBank/DDBJ whole genome shotgun (WGS) entry which is preliminary data.</text>
</comment>
<dbReference type="eggNOG" id="COG5282">
    <property type="taxonomic scope" value="Bacteria"/>
</dbReference>
<evidence type="ECO:0000313" key="3">
    <source>
        <dbReference type="Proteomes" id="UP000004668"/>
    </source>
</evidence>
<dbReference type="Gene3D" id="1.20.150.30">
    <property type="entry name" value="Zincin-like metallopeptidase, N-terminal domain"/>
    <property type="match status" value="1"/>
</dbReference>
<gene>
    <name evidence="2" type="ORF">HMPREF0059_00285</name>
</gene>
<dbReference type="PANTHER" id="PTHR39420:SF2">
    <property type="entry name" value="HYDROLASE"/>
    <property type="match status" value="1"/>
</dbReference>
<keyword evidence="2" id="KW-0378">Hydrolase</keyword>
<dbReference type="EMBL" id="ACRE02000016">
    <property type="protein sequence ID" value="EGE38938.2"/>
    <property type="molecule type" value="Genomic_DNA"/>
</dbReference>
<dbReference type="PANTHER" id="PTHR39420">
    <property type="match status" value="1"/>
</dbReference>
<evidence type="ECO:0000256" key="1">
    <source>
        <dbReference type="SAM" id="MobiDB-lite"/>
    </source>
</evidence>
<accession>F2UV35</accession>
<feature type="region of interest" description="Disordered" evidence="1">
    <location>
        <begin position="474"/>
        <end position="531"/>
    </location>
</feature>
<sequence length="531" mass="56641">MPKDDPARGNPVSEDAFDELEKMLASLFGEQMASDAVSALRSSGVDPSSIAQMPGVGDISQLSPAQLLAMRAQFQQMFSASTAEPVNWQMGQELALQQARGDGDPTVTAAVAESTRQALQVADLWLDTATEFMPAPGQREAWSRSSWVERTLPVWKDVCAPVAEAVTTALARTLEKQIQEMPAEMGQAAQQMGALGSIMRTMAGTAFGLQIGQAIGELAKEALGATDTGLPLTREPGTALVPANVAAFAEGLEVNEDEARMFLAVREAATARLYAHVPWLRGQVLQAVVAYAREIRIDTETLESAVAQVDPNDPDALREALESGLFAPQETAAQREALEDLETLLALVEGWVEVVTARAAAPHLPHLMALAEMMRRRRAQGGAAEQVFARLIGLTFRPRRAREAAELWAHLGAQAGDAERDAFWNHPDVMPTASELANPKDFLTMRRMAQDIDAEIDADLASLLDGTLGYAEGAKEADENSPEGLGDRSPASADAASQEPDQPADPASAGAGGEDSPGEPDEQDPTDTDKD</sequence>
<evidence type="ECO:0000313" key="2">
    <source>
        <dbReference type="EMBL" id="EGE38938.2"/>
    </source>
</evidence>
<dbReference type="NCBIfam" id="TIGR03624">
    <property type="entry name" value="putative hydrolase"/>
    <property type="match status" value="1"/>
</dbReference>
<dbReference type="HOGENOM" id="CLU_031872_1_0_11"/>
<dbReference type="Proteomes" id="UP000004668">
    <property type="component" value="Unassembled WGS sequence"/>
</dbReference>
<name>F2UV35_ACTVI</name>
<organism evidence="2 3">
    <name type="scientific">Actinomyces viscosus C505</name>
    <dbReference type="NCBI Taxonomy" id="562973"/>
    <lineage>
        <taxon>Bacteria</taxon>
        <taxon>Bacillati</taxon>
        <taxon>Actinomycetota</taxon>
        <taxon>Actinomycetes</taxon>
        <taxon>Actinomycetales</taxon>
        <taxon>Actinomycetaceae</taxon>
        <taxon>Actinomyces</taxon>
    </lineage>
</organism>
<dbReference type="SUPFAM" id="SSF55486">
    <property type="entry name" value="Metalloproteases ('zincins'), catalytic domain"/>
    <property type="match status" value="1"/>
</dbReference>
<dbReference type="InterPro" id="IPR042271">
    <property type="entry name" value="Zinicin_2_N"/>
</dbReference>
<dbReference type="InterPro" id="IPR018766">
    <property type="entry name" value="Zinicin_2"/>
</dbReference>
<feature type="compositionally biased region" description="Acidic residues" evidence="1">
    <location>
        <begin position="516"/>
        <end position="531"/>
    </location>
</feature>
<reference evidence="2 3" key="2">
    <citation type="submission" date="2011-10" db="EMBL/GenBank/DDBJ databases">
        <title>The Genome Sequence of Actinomyces viscosus C505.</title>
        <authorList>
            <consortium name="The Broad Institute Genome Sequencing Platform"/>
            <consortium name="The Broad Institute Genome Sequencing Center for Infectious Disease"/>
            <person name="Earl A."/>
            <person name="Ward D."/>
            <person name="Feldgarden M."/>
            <person name="Gevers D."/>
            <person name="Sibley C.D."/>
            <person name="Field T.R."/>
            <person name="Grinwis M."/>
            <person name="Eshaghurshan C.S."/>
            <person name="Surette M.G."/>
            <person name="Young S.K."/>
            <person name="Zeng Q."/>
            <person name="Gargeya S."/>
            <person name="Fitzgerald M."/>
            <person name="Haas B."/>
            <person name="Abouelleil A."/>
            <person name="Alvarado L."/>
            <person name="Arachchi H.M."/>
            <person name="Berlin A."/>
            <person name="Brown A."/>
            <person name="Chapman S.B."/>
            <person name="Chen Z."/>
            <person name="Dunbar C."/>
            <person name="Freedman E."/>
            <person name="Gearin G."/>
            <person name="Goldberg J."/>
            <person name="Griggs A."/>
            <person name="Gujja S."/>
            <person name="Heiman D."/>
            <person name="Howarth C."/>
            <person name="Larson L."/>
            <person name="Lui A."/>
            <person name="MacDonald P.J.P."/>
            <person name="Montmayeur A."/>
            <person name="Murphy C."/>
            <person name="Neiman D."/>
            <person name="Pearson M."/>
            <person name="Priest M."/>
            <person name="Roberts A."/>
            <person name="Saif S."/>
            <person name="Shea T."/>
            <person name="Shenoy N."/>
            <person name="Sisk P."/>
            <person name="Stolte C."/>
            <person name="Sykes S."/>
            <person name="Wortman J."/>
            <person name="Nusbaum C."/>
            <person name="Birren B."/>
        </authorList>
    </citation>
    <scope>NUCLEOTIDE SEQUENCE [LARGE SCALE GENOMIC DNA]</scope>
    <source>
        <strain evidence="2 3">C505</strain>
    </source>
</reference>
<protein>
    <submittedName>
        <fullName evidence="2">Putative hydrolase</fullName>
    </submittedName>
</protein>
<reference evidence="3" key="1">
    <citation type="submission" date="2010-02" db="EMBL/GenBank/DDBJ databases">
        <title>The Genome Sequence of Prevotella oris strain C735.</title>
        <authorList>
            <consortium name="The Broad Institute Genome Sequencing Platform"/>
            <person name="Ward D."/>
            <person name="Feldgarden M."/>
            <person name="Earl A."/>
            <person name="Young S.K."/>
            <person name="Zeng Q."/>
            <person name="Koehrsen M."/>
            <person name="Alvarado L."/>
            <person name="Berlin A."/>
            <person name="Bochicchio J."/>
            <person name="Borenstein D."/>
            <person name="Chapman S.B."/>
            <person name="Chen Z."/>
            <person name="Engels R."/>
            <person name="Freedman E."/>
            <person name="Gellesch M."/>
            <person name="Goldberg J."/>
            <person name="Griggs A."/>
            <person name="Gujja S."/>
            <person name="Heilman E."/>
            <person name="Heiman D."/>
            <person name="Hepburn T."/>
            <person name="Howarth C."/>
            <person name="Jen D."/>
            <person name="Larson L."/>
            <person name="Mehta T."/>
            <person name="Park D."/>
            <person name="Pearson M."/>
            <person name="Roberts A."/>
            <person name="Saif S."/>
            <person name="Shea T."/>
            <person name="Shenoy N."/>
            <person name="Sisk P."/>
            <person name="Stolte C."/>
            <person name="Sykes S."/>
            <person name="Thomson T."/>
            <person name="Walk T."/>
            <person name="White J."/>
            <person name="Yandava C."/>
            <person name="Sibley C.D."/>
            <person name="Field T.R."/>
            <person name="Grinwis M."/>
            <person name="Eshaghurshan C.S."/>
            <person name="Surette M.G."/>
            <person name="Haas B."/>
            <person name="Nusbaum C."/>
            <person name="Birren B."/>
        </authorList>
    </citation>
    <scope>NUCLEOTIDE SEQUENCE [LARGE SCALE GENOMIC DNA]</scope>
    <source>
        <strain evidence="3">C505</strain>
    </source>
</reference>
<dbReference type="GO" id="GO:0016787">
    <property type="term" value="F:hydrolase activity"/>
    <property type="evidence" value="ECO:0007669"/>
    <property type="project" value="UniProtKB-KW"/>
</dbReference>
<dbReference type="AlphaFoldDB" id="F2UV35"/>
<dbReference type="Pfam" id="PF10103">
    <property type="entry name" value="Zincin_2"/>
    <property type="match status" value="1"/>
</dbReference>
<proteinExistence type="predicted"/>